<dbReference type="Proteomes" id="UP000188268">
    <property type="component" value="Unassembled WGS sequence"/>
</dbReference>
<gene>
    <name evidence="2" type="ORF">CCACVL1_22971</name>
</gene>
<comment type="caution">
    <text evidence="2">The sequence shown here is derived from an EMBL/GenBank/DDBJ whole genome shotgun (WGS) entry which is preliminary data.</text>
</comment>
<accession>A0A1R3GVT6</accession>
<evidence type="ECO:0000313" key="2">
    <source>
        <dbReference type="EMBL" id="OMO62192.1"/>
    </source>
</evidence>
<sequence>MVSQNHHYQEQQQKNRGISESIPPSPSTAHSKSLSFSRSRIVDQIEET</sequence>
<evidence type="ECO:0000313" key="3">
    <source>
        <dbReference type="Proteomes" id="UP000188268"/>
    </source>
</evidence>
<dbReference type="Gramene" id="OMO62192">
    <property type="protein sequence ID" value="OMO62192"/>
    <property type="gene ID" value="CCACVL1_22971"/>
</dbReference>
<feature type="compositionally biased region" description="Polar residues" evidence="1">
    <location>
        <begin position="1"/>
        <end position="18"/>
    </location>
</feature>
<feature type="compositionally biased region" description="Polar residues" evidence="1">
    <location>
        <begin position="27"/>
        <end position="38"/>
    </location>
</feature>
<proteinExistence type="predicted"/>
<evidence type="ECO:0000256" key="1">
    <source>
        <dbReference type="SAM" id="MobiDB-lite"/>
    </source>
</evidence>
<organism evidence="2 3">
    <name type="scientific">Corchorus capsularis</name>
    <name type="common">Jute</name>
    <dbReference type="NCBI Taxonomy" id="210143"/>
    <lineage>
        <taxon>Eukaryota</taxon>
        <taxon>Viridiplantae</taxon>
        <taxon>Streptophyta</taxon>
        <taxon>Embryophyta</taxon>
        <taxon>Tracheophyta</taxon>
        <taxon>Spermatophyta</taxon>
        <taxon>Magnoliopsida</taxon>
        <taxon>eudicotyledons</taxon>
        <taxon>Gunneridae</taxon>
        <taxon>Pentapetalae</taxon>
        <taxon>rosids</taxon>
        <taxon>malvids</taxon>
        <taxon>Malvales</taxon>
        <taxon>Malvaceae</taxon>
        <taxon>Grewioideae</taxon>
        <taxon>Apeibeae</taxon>
        <taxon>Corchorus</taxon>
    </lineage>
</organism>
<keyword evidence="3" id="KW-1185">Reference proteome</keyword>
<protein>
    <submittedName>
        <fullName evidence="2">Uncharacterized protein</fullName>
    </submittedName>
</protein>
<reference evidence="2 3" key="1">
    <citation type="submission" date="2013-09" db="EMBL/GenBank/DDBJ databases">
        <title>Corchorus capsularis genome sequencing.</title>
        <authorList>
            <person name="Alam M."/>
            <person name="Haque M.S."/>
            <person name="Islam M.S."/>
            <person name="Emdad E.M."/>
            <person name="Islam M.M."/>
            <person name="Ahmed B."/>
            <person name="Halim A."/>
            <person name="Hossen Q.M.M."/>
            <person name="Hossain M.Z."/>
            <person name="Ahmed R."/>
            <person name="Khan M.M."/>
            <person name="Islam R."/>
            <person name="Rashid M.M."/>
            <person name="Khan S.A."/>
            <person name="Rahman M.S."/>
            <person name="Alam M."/>
        </authorList>
    </citation>
    <scope>NUCLEOTIDE SEQUENCE [LARGE SCALE GENOMIC DNA]</scope>
    <source>
        <strain evidence="3">cv. CVL-1</strain>
        <tissue evidence="2">Whole seedling</tissue>
    </source>
</reference>
<name>A0A1R3GVT6_COCAP</name>
<dbReference type="EMBL" id="AWWV01013303">
    <property type="protein sequence ID" value="OMO62192.1"/>
    <property type="molecule type" value="Genomic_DNA"/>
</dbReference>
<feature type="region of interest" description="Disordered" evidence="1">
    <location>
        <begin position="1"/>
        <end position="48"/>
    </location>
</feature>
<dbReference type="AlphaFoldDB" id="A0A1R3GVT6"/>